<accession>A0A1W0WZK9</accession>
<feature type="compositionally biased region" description="Polar residues" evidence="1">
    <location>
        <begin position="1"/>
        <end position="12"/>
    </location>
</feature>
<evidence type="ECO:0000313" key="3">
    <source>
        <dbReference type="Proteomes" id="UP000192578"/>
    </source>
</evidence>
<feature type="region of interest" description="Disordered" evidence="1">
    <location>
        <begin position="1"/>
        <end position="20"/>
    </location>
</feature>
<evidence type="ECO:0000313" key="2">
    <source>
        <dbReference type="EMBL" id="OQV20656.1"/>
    </source>
</evidence>
<proteinExistence type="predicted"/>
<sequence length="123" mass="13300">MDNGSETGSSSPVVKGTDHHGKAYSCCYCSQGKGYCQCTSSDDFGVNPSSLDMAPSQLDECHSGWWHTVKSKVDLAEKRRRKLEKRKSAPGRIIRLLETTGKTVAAPVATDAKDPAPIVKNDD</sequence>
<keyword evidence="3" id="KW-1185">Reference proteome</keyword>
<gene>
    <name evidence="2" type="ORF">BV898_05472</name>
</gene>
<protein>
    <submittedName>
        <fullName evidence="2">Uncharacterized protein</fullName>
    </submittedName>
</protein>
<evidence type="ECO:0000256" key="1">
    <source>
        <dbReference type="SAM" id="MobiDB-lite"/>
    </source>
</evidence>
<reference evidence="3" key="1">
    <citation type="submission" date="2017-01" db="EMBL/GenBank/DDBJ databases">
        <title>Comparative genomics of anhydrobiosis in the tardigrade Hypsibius dujardini.</title>
        <authorList>
            <person name="Yoshida Y."/>
            <person name="Koutsovoulos G."/>
            <person name="Laetsch D."/>
            <person name="Stevens L."/>
            <person name="Kumar S."/>
            <person name="Horikawa D."/>
            <person name="Ishino K."/>
            <person name="Komine S."/>
            <person name="Tomita M."/>
            <person name="Blaxter M."/>
            <person name="Arakawa K."/>
        </authorList>
    </citation>
    <scope>NUCLEOTIDE SEQUENCE [LARGE SCALE GENOMIC DNA]</scope>
    <source>
        <strain evidence="3">Z151</strain>
    </source>
</reference>
<dbReference type="EMBL" id="MTYJ01000029">
    <property type="protein sequence ID" value="OQV20656.1"/>
    <property type="molecule type" value="Genomic_DNA"/>
</dbReference>
<organism evidence="2 3">
    <name type="scientific">Hypsibius exemplaris</name>
    <name type="common">Freshwater tardigrade</name>
    <dbReference type="NCBI Taxonomy" id="2072580"/>
    <lineage>
        <taxon>Eukaryota</taxon>
        <taxon>Metazoa</taxon>
        <taxon>Ecdysozoa</taxon>
        <taxon>Tardigrada</taxon>
        <taxon>Eutardigrada</taxon>
        <taxon>Parachela</taxon>
        <taxon>Hypsibioidea</taxon>
        <taxon>Hypsibiidae</taxon>
        <taxon>Hypsibius</taxon>
    </lineage>
</organism>
<dbReference type="AlphaFoldDB" id="A0A1W0WZK9"/>
<dbReference type="Proteomes" id="UP000192578">
    <property type="component" value="Unassembled WGS sequence"/>
</dbReference>
<name>A0A1W0WZK9_HYPEX</name>
<comment type="caution">
    <text evidence="2">The sequence shown here is derived from an EMBL/GenBank/DDBJ whole genome shotgun (WGS) entry which is preliminary data.</text>
</comment>